<dbReference type="AlphaFoldDB" id="A0A6B0RYF6"/>
<evidence type="ECO:0000313" key="1">
    <source>
        <dbReference type="EMBL" id="MXQ93777.1"/>
    </source>
</evidence>
<comment type="caution">
    <text evidence="1">The sequence shown here is derived from an EMBL/GenBank/DDBJ whole genome shotgun (WGS) entry which is preliminary data.</text>
</comment>
<accession>A0A6B0RYF6</accession>
<reference evidence="1" key="1">
    <citation type="submission" date="2019-10" db="EMBL/GenBank/DDBJ databases">
        <title>The sequence and de novo assembly of the wild yak genome.</title>
        <authorList>
            <person name="Liu Y."/>
        </authorList>
    </citation>
    <scope>NUCLEOTIDE SEQUENCE [LARGE SCALE GENOMIC DNA]</scope>
    <source>
        <strain evidence="1">WY2019</strain>
    </source>
</reference>
<protein>
    <submittedName>
        <fullName evidence="1">Uncharacterized protein</fullName>
    </submittedName>
</protein>
<dbReference type="EMBL" id="VBQZ03000098">
    <property type="protein sequence ID" value="MXQ93777.1"/>
    <property type="molecule type" value="Genomic_DNA"/>
</dbReference>
<keyword evidence="2" id="KW-1185">Reference proteome</keyword>
<gene>
    <name evidence="1" type="ORF">E5288_WYG016928</name>
</gene>
<name>A0A6B0RYF6_9CETA</name>
<organism evidence="1 2">
    <name type="scientific">Bos mutus</name>
    <name type="common">wild yak</name>
    <dbReference type="NCBI Taxonomy" id="72004"/>
    <lineage>
        <taxon>Eukaryota</taxon>
        <taxon>Metazoa</taxon>
        <taxon>Chordata</taxon>
        <taxon>Craniata</taxon>
        <taxon>Vertebrata</taxon>
        <taxon>Euteleostomi</taxon>
        <taxon>Mammalia</taxon>
        <taxon>Eutheria</taxon>
        <taxon>Laurasiatheria</taxon>
        <taxon>Artiodactyla</taxon>
        <taxon>Ruminantia</taxon>
        <taxon>Pecora</taxon>
        <taxon>Bovidae</taxon>
        <taxon>Bovinae</taxon>
        <taxon>Bos</taxon>
    </lineage>
</organism>
<dbReference type="Proteomes" id="UP000322234">
    <property type="component" value="Unassembled WGS sequence"/>
</dbReference>
<sequence length="118" mass="13368">MAPMGRTCERKGVRFMEPTEEELPLSFDLTLSKEQARQKGETWTYKAGLRFLSKPPKQPWSCTKVTSHEGGSWGRLFPPYLSKKLGECLATEAHALERLLQDKVDAPTVKLMDDVDDV</sequence>
<proteinExistence type="predicted"/>
<evidence type="ECO:0000313" key="2">
    <source>
        <dbReference type="Proteomes" id="UP000322234"/>
    </source>
</evidence>